<keyword evidence="1" id="KW-0732">Signal</keyword>
<organism evidence="2 3">
    <name type="scientific">Lacipirellula parvula</name>
    <dbReference type="NCBI Taxonomy" id="2650471"/>
    <lineage>
        <taxon>Bacteria</taxon>
        <taxon>Pseudomonadati</taxon>
        <taxon>Planctomycetota</taxon>
        <taxon>Planctomycetia</taxon>
        <taxon>Pirellulales</taxon>
        <taxon>Lacipirellulaceae</taxon>
        <taxon>Lacipirellula</taxon>
    </lineage>
</organism>
<keyword evidence="3" id="KW-1185">Reference proteome</keyword>
<sequence>MIRFRLLVFGFAIAIVGGPSFAADSFVIEPDDYADGTVLNDVNPRVKLRIFDGVLSTSFPTDFGVFPDPGIIAVTALTNDSVLGGYYTSTGTKSFGHYLIGFTPESRQIAMQFMGAASSVSVDVIGRSDLSSAIGTLEVFSPNGTLLETVFSPPLGRQQVATLSISRPIADIGYARAFSSPQGSLFGSFDYLRFTSVPEPPGVSLMAFGLFVCARRRERVDL</sequence>
<name>A0A5K7XDJ7_9BACT</name>
<protein>
    <recommendedName>
        <fullName evidence="4">PEP-CTERM protein-sorting domain-containing protein</fullName>
    </recommendedName>
</protein>
<feature type="chain" id="PRO_5025007915" description="PEP-CTERM protein-sorting domain-containing protein" evidence="1">
    <location>
        <begin position="23"/>
        <end position="222"/>
    </location>
</feature>
<evidence type="ECO:0000313" key="2">
    <source>
        <dbReference type="EMBL" id="BBO32911.1"/>
    </source>
</evidence>
<evidence type="ECO:0008006" key="4">
    <source>
        <dbReference type="Google" id="ProtNLM"/>
    </source>
</evidence>
<gene>
    <name evidence="2" type="ORF">PLANPX_2523</name>
</gene>
<feature type="signal peptide" evidence="1">
    <location>
        <begin position="1"/>
        <end position="22"/>
    </location>
</feature>
<proteinExistence type="predicted"/>
<evidence type="ECO:0000313" key="3">
    <source>
        <dbReference type="Proteomes" id="UP000326837"/>
    </source>
</evidence>
<reference evidence="3" key="1">
    <citation type="submission" date="2019-10" db="EMBL/GenBank/DDBJ databases">
        <title>Lacipirellula parvula gen. nov., sp. nov., representing a lineage of planctomycetes widespread in freshwater anoxic habitats, and description of the family Lacipirellulaceae.</title>
        <authorList>
            <person name="Dedysh S.N."/>
            <person name="Kulichevskaya I.S."/>
            <person name="Beletsky A.V."/>
            <person name="Rakitin A.L."/>
            <person name="Mardanov A.V."/>
            <person name="Ivanova A.A."/>
            <person name="Saltykova V.X."/>
            <person name="Rijpstra W.I.C."/>
            <person name="Sinninghe Damste J.S."/>
            <person name="Ravin N.V."/>
        </authorList>
    </citation>
    <scope>NUCLEOTIDE SEQUENCE [LARGE SCALE GENOMIC DNA]</scope>
    <source>
        <strain evidence="3">PX69</strain>
    </source>
</reference>
<dbReference type="EMBL" id="AP021861">
    <property type="protein sequence ID" value="BBO32911.1"/>
    <property type="molecule type" value="Genomic_DNA"/>
</dbReference>
<dbReference type="RefSeq" id="WP_152098794.1">
    <property type="nucleotide sequence ID" value="NZ_AP021861.1"/>
</dbReference>
<dbReference type="Proteomes" id="UP000326837">
    <property type="component" value="Chromosome"/>
</dbReference>
<evidence type="ECO:0000256" key="1">
    <source>
        <dbReference type="SAM" id="SignalP"/>
    </source>
</evidence>
<dbReference type="KEGG" id="lpav:PLANPX_2523"/>
<accession>A0A5K7XDJ7</accession>
<dbReference type="AlphaFoldDB" id="A0A5K7XDJ7"/>